<feature type="region of interest" description="Disordered" evidence="1">
    <location>
        <begin position="54"/>
        <end position="76"/>
    </location>
</feature>
<accession>A0ABR1AZ14</accession>
<proteinExistence type="predicted"/>
<reference evidence="2 3" key="1">
    <citation type="submission" date="2023-09" db="EMBL/GenBank/DDBJ databases">
        <title>Genomes of two closely related lineages of the louse Polyplax serrata with different host specificities.</title>
        <authorList>
            <person name="Martinu J."/>
            <person name="Tarabai H."/>
            <person name="Stefka J."/>
            <person name="Hypsa V."/>
        </authorList>
    </citation>
    <scope>NUCLEOTIDE SEQUENCE [LARGE SCALE GENOMIC DNA]</scope>
    <source>
        <strain evidence="2">98ZLc_SE</strain>
    </source>
</reference>
<organism evidence="2 3">
    <name type="scientific">Polyplax serrata</name>
    <name type="common">Common mouse louse</name>
    <dbReference type="NCBI Taxonomy" id="468196"/>
    <lineage>
        <taxon>Eukaryota</taxon>
        <taxon>Metazoa</taxon>
        <taxon>Ecdysozoa</taxon>
        <taxon>Arthropoda</taxon>
        <taxon>Hexapoda</taxon>
        <taxon>Insecta</taxon>
        <taxon>Pterygota</taxon>
        <taxon>Neoptera</taxon>
        <taxon>Paraneoptera</taxon>
        <taxon>Psocodea</taxon>
        <taxon>Troctomorpha</taxon>
        <taxon>Phthiraptera</taxon>
        <taxon>Anoplura</taxon>
        <taxon>Polyplacidae</taxon>
        <taxon>Polyplax</taxon>
    </lineage>
</organism>
<evidence type="ECO:0000313" key="3">
    <source>
        <dbReference type="Proteomes" id="UP001359485"/>
    </source>
</evidence>
<gene>
    <name evidence="2" type="ORF">RUM44_006127</name>
</gene>
<keyword evidence="3" id="KW-1185">Reference proteome</keyword>
<sequence length="76" mass="8157">MSEANDKNNGLPKKVTGNGFLEEVYGGGGGVSVAAAAAADGGIRVEDSRVWRETRKGGRQDHERYERHAVGHLKHV</sequence>
<dbReference type="Proteomes" id="UP001359485">
    <property type="component" value="Unassembled WGS sequence"/>
</dbReference>
<evidence type="ECO:0000313" key="2">
    <source>
        <dbReference type="EMBL" id="KAK6631598.1"/>
    </source>
</evidence>
<protein>
    <submittedName>
        <fullName evidence="2">Uncharacterized protein</fullName>
    </submittedName>
</protein>
<comment type="caution">
    <text evidence="2">The sequence shown here is derived from an EMBL/GenBank/DDBJ whole genome shotgun (WGS) entry which is preliminary data.</text>
</comment>
<dbReference type="EMBL" id="JAWJWF010000006">
    <property type="protein sequence ID" value="KAK6631598.1"/>
    <property type="molecule type" value="Genomic_DNA"/>
</dbReference>
<name>A0ABR1AZ14_POLSC</name>
<feature type="compositionally biased region" description="Basic and acidic residues" evidence="1">
    <location>
        <begin position="54"/>
        <end position="69"/>
    </location>
</feature>
<evidence type="ECO:0000256" key="1">
    <source>
        <dbReference type="SAM" id="MobiDB-lite"/>
    </source>
</evidence>